<dbReference type="Proteomes" id="UP001445076">
    <property type="component" value="Unassembled WGS sequence"/>
</dbReference>
<feature type="domain" description="Cadherin" evidence="6">
    <location>
        <begin position="8"/>
        <end position="119"/>
    </location>
</feature>
<name>A0AAW0XR81_CHEQU</name>
<evidence type="ECO:0000256" key="1">
    <source>
        <dbReference type="ARBA" id="ARBA00004370"/>
    </source>
</evidence>
<dbReference type="Pfam" id="PF00028">
    <property type="entry name" value="Cadherin"/>
    <property type="match status" value="1"/>
</dbReference>
<dbReference type="GO" id="GO:0031175">
    <property type="term" value="P:neuron projection development"/>
    <property type="evidence" value="ECO:0007669"/>
    <property type="project" value="TreeGrafter"/>
</dbReference>
<dbReference type="GO" id="GO:0008013">
    <property type="term" value="F:beta-catenin binding"/>
    <property type="evidence" value="ECO:0007669"/>
    <property type="project" value="TreeGrafter"/>
</dbReference>
<proteinExistence type="predicted"/>
<dbReference type="FunFam" id="2.60.40.60:FF:000112">
    <property type="entry name" value="neural-cadherin isoform X1"/>
    <property type="match status" value="1"/>
</dbReference>
<evidence type="ECO:0000256" key="5">
    <source>
        <dbReference type="PROSITE-ProRule" id="PRU00043"/>
    </source>
</evidence>
<feature type="non-terminal residue" evidence="7">
    <location>
        <position position="214"/>
    </location>
</feature>
<keyword evidence="3 5" id="KW-0106">Calcium</keyword>
<gene>
    <name evidence="7" type="ORF">OTU49_016878</name>
</gene>
<dbReference type="GO" id="GO:0007156">
    <property type="term" value="P:homophilic cell adhesion via plasma membrane adhesion molecules"/>
    <property type="evidence" value="ECO:0007669"/>
    <property type="project" value="InterPro"/>
</dbReference>
<keyword evidence="2" id="KW-0677">Repeat</keyword>
<dbReference type="GO" id="GO:0016342">
    <property type="term" value="C:catenin complex"/>
    <property type="evidence" value="ECO:0007669"/>
    <property type="project" value="TreeGrafter"/>
</dbReference>
<feature type="non-terminal residue" evidence="7">
    <location>
        <position position="1"/>
    </location>
</feature>
<comment type="subcellular location">
    <subcellularLocation>
        <location evidence="1">Membrane</location>
    </subcellularLocation>
</comment>
<dbReference type="PANTHER" id="PTHR24027:SF438">
    <property type="entry name" value="CADHERIN 23"/>
    <property type="match status" value="1"/>
</dbReference>
<evidence type="ECO:0000259" key="6">
    <source>
        <dbReference type="PROSITE" id="PS50268"/>
    </source>
</evidence>
<reference evidence="7 8" key="1">
    <citation type="journal article" date="2024" name="BMC Genomics">
        <title>Genome assembly of redclaw crayfish (Cherax quadricarinatus) provides insights into its immune adaptation and hypoxia tolerance.</title>
        <authorList>
            <person name="Liu Z."/>
            <person name="Zheng J."/>
            <person name="Li H."/>
            <person name="Fang K."/>
            <person name="Wang S."/>
            <person name="He J."/>
            <person name="Zhou D."/>
            <person name="Weng S."/>
            <person name="Chi M."/>
            <person name="Gu Z."/>
            <person name="He J."/>
            <person name="Li F."/>
            <person name="Wang M."/>
        </authorList>
    </citation>
    <scope>NUCLEOTIDE SEQUENCE [LARGE SCALE GENOMIC DNA]</scope>
    <source>
        <strain evidence="7">ZL_2023a</strain>
    </source>
</reference>
<organism evidence="7 8">
    <name type="scientific">Cherax quadricarinatus</name>
    <name type="common">Australian red claw crayfish</name>
    <dbReference type="NCBI Taxonomy" id="27406"/>
    <lineage>
        <taxon>Eukaryota</taxon>
        <taxon>Metazoa</taxon>
        <taxon>Ecdysozoa</taxon>
        <taxon>Arthropoda</taxon>
        <taxon>Crustacea</taxon>
        <taxon>Multicrustacea</taxon>
        <taxon>Malacostraca</taxon>
        <taxon>Eumalacostraca</taxon>
        <taxon>Eucarida</taxon>
        <taxon>Decapoda</taxon>
        <taxon>Pleocyemata</taxon>
        <taxon>Astacidea</taxon>
        <taxon>Parastacoidea</taxon>
        <taxon>Parastacidae</taxon>
        <taxon>Cherax</taxon>
    </lineage>
</organism>
<dbReference type="InterPro" id="IPR039808">
    <property type="entry name" value="Cadherin"/>
</dbReference>
<dbReference type="SMART" id="SM00112">
    <property type="entry name" value="CA"/>
    <property type="match status" value="1"/>
</dbReference>
<dbReference type="SUPFAM" id="SSF49313">
    <property type="entry name" value="Cadherin-like"/>
    <property type="match status" value="2"/>
</dbReference>
<dbReference type="EMBL" id="JARKIK010000016">
    <property type="protein sequence ID" value="KAK8746882.1"/>
    <property type="molecule type" value="Genomic_DNA"/>
</dbReference>
<dbReference type="InterPro" id="IPR015919">
    <property type="entry name" value="Cadherin-like_sf"/>
</dbReference>
<evidence type="ECO:0000256" key="3">
    <source>
        <dbReference type="ARBA" id="ARBA00022837"/>
    </source>
</evidence>
<dbReference type="Gene3D" id="2.60.40.60">
    <property type="entry name" value="Cadherins"/>
    <property type="match status" value="2"/>
</dbReference>
<evidence type="ECO:0000256" key="4">
    <source>
        <dbReference type="ARBA" id="ARBA00023136"/>
    </source>
</evidence>
<keyword evidence="4" id="KW-0472">Membrane</keyword>
<dbReference type="InterPro" id="IPR002126">
    <property type="entry name" value="Cadherin-like_dom"/>
</dbReference>
<dbReference type="PRINTS" id="PR00205">
    <property type="entry name" value="CADHERIN"/>
</dbReference>
<comment type="caution">
    <text evidence="7">The sequence shown here is derived from an EMBL/GenBank/DDBJ whole genome shotgun (WGS) entry which is preliminary data.</text>
</comment>
<dbReference type="GO" id="GO:0005509">
    <property type="term" value="F:calcium ion binding"/>
    <property type="evidence" value="ECO:0007669"/>
    <property type="project" value="UniProtKB-UniRule"/>
</dbReference>
<dbReference type="GO" id="GO:0016477">
    <property type="term" value="P:cell migration"/>
    <property type="evidence" value="ECO:0007669"/>
    <property type="project" value="TreeGrafter"/>
</dbReference>
<dbReference type="PANTHER" id="PTHR24027">
    <property type="entry name" value="CADHERIN-23"/>
    <property type="match status" value="1"/>
</dbReference>
<accession>A0AAW0XR81</accession>
<sequence>NDNAPFFPHHVVNATISENTPEGAAVAQVSATDNDDPREGQNARLVYSLEKNVIDETSGRPIFAVDSEKGLITTALCCLDREKTQRYAIQVVATDGGGLKGTGTVLVEVTDVNDVPPRFSKPEWTLDVSESLTPDHVLATLSVLDQDISNNFTFRVVPGSGRGWQMFRVDGRRSGGPGGDLRAVSPLDYENPEHRRGFRFRVQVTDMGTGGWLE</sequence>
<evidence type="ECO:0000256" key="2">
    <source>
        <dbReference type="ARBA" id="ARBA00022737"/>
    </source>
</evidence>
<dbReference type="AlphaFoldDB" id="A0AAW0XR81"/>
<feature type="domain" description="Cadherin" evidence="6">
    <location>
        <begin position="120"/>
        <end position="208"/>
    </location>
</feature>
<evidence type="ECO:0000313" key="8">
    <source>
        <dbReference type="Proteomes" id="UP001445076"/>
    </source>
</evidence>
<keyword evidence="8" id="KW-1185">Reference proteome</keyword>
<dbReference type="PROSITE" id="PS50268">
    <property type="entry name" value="CADHERIN_2"/>
    <property type="match status" value="2"/>
</dbReference>
<protein>
    <recommendedName>
        <fullName evidence="6">Cadherin domain-containing protein</fullName>
    </recommendedName>
</protein>
<evidence type="ECO:0000313" key="7">
    <source>
        <dbReference type="EMBL" id="KAK8746882.1"/>
    </source>
</evidence>
<dbReference type="CDD" id="cd11304">
    <property type="entry name" value="Cadherin_repeat"/>
    <property type="match status" value="2"/>
</dbReference>
<dbReference type="GO" id="GO:0045296">
    <property type="term" value="F:cadherin binding"/>
    <property type="evidence" value="ECO:0007669"/>
    <property type="project" value="TreeGrafter"/>
</dbReference>